<dbReference type="EMBL" id="JAJJMM010000001">
    <property type="protein sequence ID" value="MCC9065983.1"/>
    <property type="molecule type" value="Genomic_DNA"/>
</dbReference>
<comment type="caution">
    <text evidence="3">The sequence shown here is derived from an EMBL/GenBank/DDBJ whole genome shotgun (WGS) entry which is preliminary data.</text>
</comment>
<reference evidence="3" key="1">
    <citation type="submission" date="2021-11" db="EMBL/GenBank/DDBJ databases">
        <title>Description of novel Flavobacterium species.</title>
        <authorList>
            <person name="Saticioglu I.B."/>
            <person name="Ay H."/>
            <person name="Altun S."/>
            <person name="Duman M."/>
        </authorList>
    </citation>
    <scope>NUCLEOTIDE SEQUENCE</scope>
    <source>
        <strain evidence="3">F-30</strain>
    </source>
</reference>
<evidence type="ECO:0000313" key="4">
    <source>
        <dbReference type="Proteomes" id="UP001430679"/>
    </source>
</evidence>
<dbReference type="SUPFAM" id="SSF52317">
    <property type="entry name" value="Class I glutamine amidotransferase-like"/>
    <property type="match status" value="1"/>
</dbReference>
<dbReference type="InterPro" id="IPR002818">
    <property type="entry name" value="DJ-1/PfpI"/>
</dbReference>
<accession>A0ABS8MKF8</accession>
<dbReference type="PANTHER" id="PTHR43130">
    <property type="entry name" value="ARAC-FAMILY TRANSCRIPTIONAL REGULATOR"/>
    <property type="match status" value="1"/>
</dbReference>
<dbReference type="CDD" id="cd03139">
    <property type="entry name" value="GATase1_PfpI_2"/>
    <property type="match status" value="1"/>
</dbReference>
<feature type="chain" id="PRO_5046661788" evidence="1">
    <location>
        <begin position="23"/>
        <end position="236"/>
    </location>
</feature>
<dbReference type="InterPro" id="IPR029062">
    <property type="entry name" value="Class_I_gatase-like"/>
</dbReference>
<dbReference type="PANTHER" id="PTHR43130:SF3">
    <property type="entry name" value="HTH-TYPE TRANSCRIPTIONAL REGULATOR RV1931C"/>
    <property type="match status" value="1"/>
</dbReference>
<evidence type="ECO:0000259" key="2">
    <source>
        <dbReference type="Pfam" id="PF01965"/>
    </source>
</evidence>
<dbReference type="Pfam" id="PF01965">
    <property type="entry name" value="DJ-1_PfpI"/>
    <property type="match status" value="1"/>
</dbReference>
<name>A0ABS8MKF8_9FLAO</name>
<evidence type="ECO:0000256" key="1">
    <source>
        <dbReference type="SAM" id="SignalP"/>
    </source>
</evidence>
<feature type="domain" description="DJ-1/PfpI" evidence="2">
    <location>
        <begin position="37"/>
        <end position="206"/>
    </location>
</feature>
<protein>
    <submittedName>
        <fullName evidence="3">DJ-1/PfpI family protein</fullName>
    </submittedName>
</protein>
<keyword evidence="4" id="KW-1185">Reference proteome</keyword>
<dbReference type="RefSeq" id="WP_056249971.1">
    <property type="nucleotide sequence ID" value="NZ_JAJJMM010000001.1"/>
</dbReference>
<dbReference type="InterPro" id="IPR052158">
    <property type="entry name" value="INH-QAR"/>
</dbReference>
<keyword evidence="1" id="KW-0732">Signal</keyword>
<gene>
    <name evidence="3" type="ORF">LNP81_23565</name>
</gene>
<organism evidence="3 4">
    <name type="scientific">Flavobacterium piscisymbiosum</name>
    <dbReference type="NCBI Taxonomy" id="2893753"/>
    <lineage>
        <taxon>Bacteria</taxon>
        <taxon>Pseudomonadati</taxon>
        <taxon>Bacteroidota</taxon>
        <taxon>Flavobacteriia</taxon>
        <taxon>Flavobacteriales</taxon>
        <taxon>Flavobacteriaceae</taxon>
        <taxon>Flavobacterium</taxon>
    </lineage>
</organism>
<evidence type="ECO:0000313" key="3">
    <source>
        <dbReference type="EMBL" id="MCC9065983.1"/>
    </source>
</evidence>
<dbReference type="Gene3D" id="3.40.50.880">
    <property type="match status" value="1"/>
</dbReference>
<sequence length="236" mass="26202">MKIIQITLVILSFFFCSLDVNAQNSQFNIPKDRKINIGVLVYDGVEIVDTGGPIDVFVKANNMTGKYKIYTVSATNKKQIIMDGGTVNLVSQYTIYDAPQSDILIIPGTSPEIVRTISKDKNMMDWIVKQNEKTQITMSVCTGGLILANTGLLDGHSATTHHWSLDEMRLHKKIKVKQEARFVADGKFLTGAGITSGIDTALEAVEIIQGKDFADEIAQGMVYDRYNDMEFLLTKK</sequence>
<proteinExistence type="predicted"/>
<dbReference type="Proteomes" id="UP001430679">
    <property type="component" value="Unassembled WGS sequence"/>
</dbReference>
<feature type="signal peptide" evidence="1">
    <location>
        <begin position="1"/>
        <end position="22"/>
    </location>
</feature>